<reference evidence="1 2" key="1">
    <citation type="submission" date="2015-08" db="EMBL/GenBank/DDBJ databases">
        <title>The genome of the Asian arowana (Scleropages formosus).</title>
        <authorList>
            <person name="Tan M.H."/>
            <person name="Gan H.M."/>
            <person name="Croft L.J."/>
            <person name="Austin C.M."/>
        </authorList>
    </citation>
    <scope>NUCLEOTIDE SEQUENCE [LARGE SCALE GENOMIC DNA]</scope>
    <source>
        <strain evidence="1">Aro1</strain>
    </source>
</reference>
<dbReference type="AlphaFoldDB" id="A0A0P7TVR0"/>
<comment type="caution">
    <text evidence="1">The sequence shown here is derived from an EMBL/GenBank/DDBJ whole genome shotgun (WGS) entry which is preliminary data.</text>
</comment>
<dbReference type="EMBL" id="JARO02009314">
    <property type="protein sequence ID" value="KPP61778.1"/>
    <property type="molecule type" value="Genomic_DNA"/>
</dbReference>
<sequence length="158" mass="17046">MLFLPVFSQGYPNIVATYGRGYTGFAPSYSYQFPGKFYLVKRLSALRPPCGCPVAGCPTPAVDRLAPHRARSLLTSAATSPAKLCGRAAPKRDGHLLSSGAGRRFPSLLCALSREEREAPGSRRRLTNGSECYGAAEAPVFNKLSTSRSHAFEAKCFK</sequence>
<gene>
    <name evidence="1" type="ORF">Z043_120084</name>
</gene>
<name>A0A0P7TVR0_SCLFO</name>
<protein>
    <submittedName>
        <fullName evidence="1">Uncharacterized protein</fullName>
    </submittedName>
</protein>
<evidence type="ECO:0000313" key="2">
    <source>
        <dbReference type="Proteomes" id="UP000034805"/>
    </source>
</evidence>
<evidence type="ECO:0000313" key="1">
    <source>
        <dbReference type="EMBL" id="KPP61778.1"/>
    </source>
</evidence>
<proteinExistence type="predicted"/>
<dbReference type="Proteomes" id="UP000034805">
    <property type="component" value="Unassembled WGS sequence"/>
</dbReference>
<accession>A0A0P7TVR0</accession>
<organism evidence="1 2">
    <name type="scientific">Scleropages formosus</name>
    <name type="common">Asian bonytongue</name>
    <name type="synonym">Osteoglossum formosum</name>
    <dbReference type="NCBI Taxonomy" id="113540"/>
    <lineage>
        <taxon>Eukaryota</taxon>
        <taxon>Metazoa</taxon>
        <taxon>Chordata</taxon>
        <taxon>Craniata</taxon>
        <taxon>Vertebrata</taxon>
        <taxon>Euteleostomi</taxon>
        <taxon>Actinopterygii</taxon>
        <taxon>Neopterygii</taxon>
        <taxon>Teleostei</taxon>
        <taxon>Osteoglossocephala</taxon>
        <taxon>Osteoglossomorpha</taxon>
        <taxon>Osteoglossiformes</taxon>
        <taxon>Osteoglossidae</taxon>
        <taxon>Scleropages</taxon>
    </lineage>
</organism>